<dbReference type="EMBL" id="LFZN01000042">
    <property type="protein sequence ID" value="KXT02465.1"/>
    <property type="molecule type" value="Genomic_DNA"/>
</dbReference>
<evidence type="ECO:0008006" key="4">
    <source>
        <dbReference type="Google" id="ProtNLM"/>
    </source>
</evidence>
<dbReference type="Proteomes" id="UP000070133">
    <property type="component" value="Unassembled WGS sequence"/>
</dbReference>
<protein>
    <recommendedName>
        <fullName evidence="4">rRNA-processing protein</fullName>
    </recommendedName>
</protein>
<comment type="caution">
    <text evidence="2">The sequence shown here is derived from an EMBL/GenBank/DDBJ whole genome shotgun (WGS) entry which is preliminary data.</text>
</comment>
<evidence type="ECO:0000313" key="3">
    <source>
        <dbReference type="Proteomes" id="UP000070133"/>
    </source>
</evidence>
<reference evidence="2 3" key="1">
    <citation type="submission" date="2015-07" db="EMBL/GenBank/DDBJ databases">
        <title>Comparative genomics of the Sigatoka disease complex on banana suggests a link between parallel evolutionary changes in Pseudocercospora fijiensis and Pseudocercospora eumusae and increased virulence on the banana host.</title>
        <authorList>
            <person name="Chang T.-C."/>
            <person name="Salvucci A."/>
            <person name="Crous P.W."/>
            <person name="Stergiopoulos I."/>
        </authorList>
    </citation>
    <scope>NUCLEOTIDE SEQUENCE [LARGE SCALE GENOMIC DNA]</scope>
    <source>
        <strain evidence="2 3">CBS 114824</strain>
    </source>
</reference>
<gene>
    <name evidence="2" type="ORF">AC578_7829</name>
</gene>
<keyword evidence="3" id="KW-1185">Reference proteome</keyword>
<feature type="region of interest" description="Disordered" evidence="1">
    <location>
        <begin position="22"/>
        <end position="72"/>
    </location>
</feature>
<sequence length="101" mass="11914">MTDWQLYGTKEQQLEQLKEKLYKKRAGQPPTPRVAPEPSAEGRRRAIMEEQKRQDQIKEAQQQKKEKLEEKAAKKRVLAKIEADKAARKARANYGRQLRHF</sequence>
<proteinExistence type="predicted"/>
<evidence type="ECO:0000313" key="2">
    <source>
        <dbReference type="EMBL" id="KXT02465.1"/>
    </source>
</evidence>
<dbReference type="AlphaFoldDB" id="A0A139HJ07"/>
<evidence type="ECO:0000256" key="1">
    <source>
        <dbReference type="SAM" id="MobiDB-lite"/>
    </source>
</evidence>
<organism evidence="2 3">
    <name type="scientific">Pseudocercospora eumusae</name>
    <dbReference type="NCBI Taxonomy" id="321146"/>
    <lineage>
        <taxon>Eukaryota</taxon>
        <taxon>Fungi</taxon>
        <taxon>Dikarya</taxon>
        <taxon>Ascomycota</taxon>
        <taxon>Pezizomycotina</taxon>
        <taxon>Dothideomycetes</taxon>
        <taxon>Dothideomycetidae</taxon>
        <taxon>Mycosphaerellales</taxon>
        <taxon>Mycosphaerellaceae</taxon>
        <taxon>Pseudocercospora</taxon>
    </lineage>
</organism>
<name>A0A139HJ07_9PEZI</name>
<accession>A0A139HJ07</accession>
<feature type="compositionally biased region" description="Basic and acidic residues" evidence="1">
    <location>
        <begin position="40"/>
        <end position="72"/>
    </location>
</feature>